<dbReference type="EMBL" id="FOMW01000040">
    <property type="protein sequence ID" value="SFF25667.1"/>
    <property type="molecule type" value="Genomic_DNA"/>
</dbReference>
<dbReference type="Proteomes" id="UP000198977">
    <property type="component" value="Unassembled WGS sequence"/>
</dbReference>
<protein>
    <submittedName>
        <fullName evidence="1">Uncharacterized protein</fullName>
    </submittedName>
</protein>
<dbReference type="RefSeq" id="WP_177209560.1">
    <property type="nucleotide sequence ID" value="NZ_FOMW01000040.1"/>
</dbReference>
<organism evidence="1 2">
    <name type="scientific">Sulfitobacter brevis</name>
    <dbReference type="NCBI Taxonomy" id="74348"/>
    <lineage>
        <taxon>Bacteria</taxon>
        <taxon>Pseudomonadati</taxon>
        <taxon>Pseudomonadota</taxon>
        <taxon>Alphaproteobacteria</taxon>
        <taxon>Rhodobacterales</taxon>
        <taxon>Roseobacteraceae</taxon>
        <taxon>Sulfitobacter</taxon>
    </lineage>
</organism>
<dbReference type="AlphaFoldDB" id="A0A1I2H9L7"/>
<evidence type="ECO:0000313" key="1">
    <source>
        <dbReference type="EMBL" id="SFF25667.1"/>
    </source>
</evidence>
<keyword evidence="2" id="KW-1185">Reference proteome</keyword>
<proteinExistence type="predicted"/>
<accession>A0A1I2H9L7</accession>
<gene>
    <name evidence="1" type="ORF">SAMN04488523_1408</name>
</gene>
<name>A0A1I2H9L7_9RHOB</name>
<sequence>MPTPTTDASNVQATYDKMSDPVLIEISLGLDEPATDAENEVLTQCAPPLQTG</sequence>
<reference evidence="1 2" key="1">
    <citation type="submission" date="2016-10" db="EMBL/GenBank/DDBJ databases">
        <authorList>
            <person name="de Groot N.N."/>
        </authorList>
    </citation>
    <scope>NUCLEOTIDE SEQUENCE [LARGE SCALE GENOMIC DNA]</scope>
    <source>
        <strain evidence="1 2">DSM 11443</strain>
    </source>
</reference>
<evidence type="ECO:0000313" key="2">
    <source>
        <dbReference type="Proteomes" id="UP000198977"/>
    </source>
</evidence>